<dbReference type="RefSeq" id="WP_338955003.1">
    <property type="nucleotide sequence ID" value="NZ_CP141697.1"/>
</dbReference>
<organism evidence="3 4">
    <name type="scientific">Lactococcus petauri</name>
    <dbReference type="NCBI Taxonomy" id="1940789"/>
    <lineage>
        <taxon>Bacteria</taxon>
        <taxon>Bacillati</taxon>
        <taxon>Bacillota</taxon>
        <taxon>Bacilli</taxon>
        <taxon>Lactobacillales</taxon>
        <taxon>Streptococcaceae</taxon>
        <taxon>Lactococcus</taxon>
    </lineage>
</organism>
<dbReference type="Pfam" id="PF10979">
    <property type="entry name" value="DUF2786"/>
    <property type="match status" value="1"/>
</dbReference>
<accession>A0ABZ2SFE9</accession>
<gene>
    <name evidence="3" type="ORF">VNN45_08685</name>
</gene>
<evidence type="ECO:0000259" key="1">
    <source>
        <dbReference type="Pfam" id="PF10979"/>
    </source>
</evidence>
<feature type="domain" description="DUF7168" evidence="2">
    <location>
        <begin position="63"/>
        <end position="183"/>
    </location>
</feature>
<dbReference type="EMBL" id="CP141698">
    <property type="protein sequence ID" value="WYC66950.1"/>
    <property type="molecule type" value="Genomic_DNA"/>
</dbReference>
<evidence type="ECO:0000313" key="3">
    <source>
        <dbReference type="EMBL" id="WYC66950.1"/>
    </source>
</evidence>
<protein>
    <submittedName>
        <fullName evidence="3">DUF2786 domain-containing protein</fullName>
    </submittedName>
</protein>
<name>A0ABZ2SFE9_9LACT</name>
<dbReference type="Proteomes" id="UP001456368">
    <property type="component" value="Chromosome"/>
</dbReference>
<feature type="domain" description="DUF2786" evidence="1">
    <location>
        <begin position="7"/>
        <end position="46"/>
    </location>
</feature>
<evidence type="ECO:0000259" key="2">
    <source>
        <dbReference type="Pfam" id="PF23771"/>
    </source>
</evidence>
<sequence>MNDQNNRIIKKIKGLLAISKDNANDEECQSAFVLAQKLMIQYQIDQSLIDETLCSKQNINEQEVTSLKKLYRWERTLAAVVANNFRVKHYIRVSGARGKLIFYGLPNDLELSKEVYIFAYESVLYFSKQFVSRKISENLTSQGKWDKRRSQSRRAFSEKLKKAYIKGFLSGLNQKFSEQKSNLSNDVMVLTKVPEIVEESYKELSKSFSTYGNEEKEKKFTEEELMAYLTGVKQGKRSDLKYARIGD</sequence>
<keyword evidence="4" id="KW-1185">Reference proteome</keyword>
<reference evidence="3 4" key="1">
    <citation type="submission" date="2023-12" db="EMBL/GenBank/DDBJ databases">
        <title>Redefining Piscine Lactococcosis.</title>
        <authorList>
            <person name="Heckman T.I."/>
            <person name="Yazdi Z."/>
            <person name="Older C.E."/>
            <person name="Griffin M.J."/>
            <person name="Waldbieser G.C."/>
            <person name="Chow A.M."/>
            <person name="Medina Silva I."/>
            <person name="Anenson K.M."/>
            <person name="Garcia J.C."/>
            <person name="LaFrentz B.R."/>
            <person name="Slavic D."/>
            <person name="Toohey-Kurth K.L."/>
            <person name="Yant P."/>
            <person name="Fritz H.M."/>
            <person name="Henderson E."/>
            <person name="McDowall R."/>
            <person name="Cai H."/>
            <person name="Adikson M."/>
            <person name="Soto E."/>
        </authorList>
    </citation>
    <scope>NUCLEOTIDE SEQUENCE [LARGE SCALE GENOMIC DNA]</scope>
    <source>
        <strain evidence="3 4">R21-91A</strain>
    </source>
</reference>
<dbReference type="Pfam" id="PF23771">
    <property type="entry name" value="DUF7168"/>
    <property type="match status" value="1"/>
</dbReference>
<proteinExistence type="predicted"/>
<dbReference type="InterPro" id="IPR024498">
    <property type="entry name" value="DUF2786"/>
</dbReference>
<evidence type="ECO:0000313" key="4">
    <source>
        <dbReference type="Proteomes" id="UP001456368"/>
    </source>
</evidence>
<dbReference type="InterPro" id="IPR055592">
    <property type="entry name" value="DUF7168"/>
</dbReference>